<keyword evidence="2" id="KW-0472">Membrane</keyword>
<evidence type="ECO:0000313" key="3">
    <source>
        <dbReference type="EMBL" id="SEB08898.1"/>
    </source>
</evidence>
<dbReference type="STRING" id="408074.SAMN05660909_05351"/>
<evidence type="ECO:0000313" key="4">
    <source>
        <dbReference type="Proteomes" id="UP000199656"/>
    </source>
</evidence>
<dbReference type="EMBL" id="FNRL01000040">
    <property type="protein sequence ID" value="SEB08898.1"/>
    <property type="molecule type" value="Genomic_DNA"/>
</dbReference>
<gene>
    <name evidence="3" type="ORF">SAMN05660909_05351</name>
</gene>
<keyword evidence="4" id="KW-1185">Reference proteome</keyword>
<dbReference type="RefSeq" id="WP_089765865.1">
    <property type="nucleotide sequence ID" value="NZ_BKAT01000063.1"/>
</dbReference>
<feature type="coiled-coil region" evidence="1">
    <location>
        <begin position="124"/>
        <end position="165"/>
    </location>
</feature>
<evidence type="ECO:0000256" key="2">
    <source>
        <dbReference type="SAM" id="Phobius"/>
    </source>
</evidence>
<keyword evidence="2" id="KW-1133">Transmembrane helix</keyword>
<feature type="transmembrane region" description="Helical" evidence="2">
    <location>
        <begin position="12"/>
        <end position="33"/>
    </location>
</feature>
<organism evidence="3 4">
    <name type="scientific">Chitinophaga terrae</name>
    <name type="common">ex Kim and Jung 2007</name>
    <dbReference type="NCBI Taxonomy" id="408074"/>
    <lineage>
        <taxon>Bacteria</taxon>
        <taxon>Pseudomonadati</taxon>
        <taxon>Bacteroidota</taxon>
        <taxon>Chitinophagia</taxon>
        <taxon>Chitinophagales</taxon>
        <taxon>Chitinophagaceae</taxon>
        <taxon>Chitinophaga</taxon>
    </lineage>
</organism>
<dbReference type="AlphaFoldDB" id="A0A1H4GJ55"/>
<sequence length="173" mass="20346">MQPLNKRERVAAFLWFLLFYVVTTTLIIAAVFLNYQVPVQENKDLLKELQKWRKDFEQQQAIHLKFNSIKGNLDIVNAPEQNAGYIDQVVTGALVDIRNHIPKESSYFSFYDNIIQVFLSLQQSKQQLRNLLRAQEEIISLKEKLQLLNDQLEIKSRDLDNCRQMLLLHSRSN</sequence>
<name>A0A1H4GJ55_9BACT</name>
<keyword evidence="2" id="KW-0812">Transmembrane</keyword>
<reference evidence="4" key="1">
    <citation type="submission" date="2016-10" db="EMBL/GenBank/DDBJ databases">
        <authorList>
            <person name="Varghese N."/>
            <person name="Submissions S."/>
        </authorList>
    </citation>
    <scope>NUCLEOTIDE SEQUENCE [LARGE SCALE GENOMIC DNA]</scope>
    <source>
        <strain evidence="4">DSM 23920</strain>
    </source>
</reference>
<dbReference type="OrthoDB" id="656843at2"/>
<dbReference type="Proteomes" id="UP000199656">
    <property type="component" value="Unassembled WGS sequence"/>
</dbReference>
<evidence type="ECO:0008006" key="5">
    <source>
        <dbReference type="Google" id="ProtNLM"/>
    </source>
</evidence>
<dbReference type="InterPro" id="IPR039449">
    <property type="entry name" value="TssO"/>
</dbReference>
<evidence type="ECO:0000256" key="1">
    <source>
        <dbReference type="SAM" id="Coils"/>
    </source>
</evidence>
<proteinExistence type="predicted"/>
<dbReference type="Pfam" id="PF17561">
    <property type="entry name" value="TssO"/>
    <property type="match status" value="1"/>
</dbReference>
<keyword evidence="1" id="KW-0175">Coiled coil</keyword>
<protein>
    <recommendedName>
        <fullName evidence="5">Type VI secretion system transmembrane protein TssO</fullName>
    </recommendedName>
</protein>
<accession>A0A1H4GJ55</accession>